<feature type="compositionally biased region" description="Basic and acidic residues" evidence="4">
    <location>
        <begin position="46"/>
        <end position="62"/>
    </location>
</feature>
<dbReference type="Pfam" id="PF00617">
    <property type="entry name" value="RasGEF"/>
    <property type="match status" value="1"/>
</dbReference>
<proteinExistence type="predicted"/>
<dbReference type="Gene3D" id="1.20.870.10">
    <property type="entry name" value="Son of sevenless (SoS) protein Chain: S domain 1"/>
    <property type="match status" value="1"/>
</dbReference>
<gene>
    <name evidence="7" type="ORF">NAES01612_LOCUS5640</name>
</gene>
<evidence type="ECO:0000256" key="1">
    <source>
        <dbReference type="ARBA" id="ARBA00022658"/>
    </source>
</evidence>
<protein>
    <recommendedName>
        <fullName evidence="8">Ras-GEF domain-containing protein</fullName>
    </recommendedName>
</protein>
<reference evidence="7" key="1">
    <citation type="submission" date="2021-01" db="EMBL/GenBank/DDBJ databases">
        <authorList>
            <person name="Corre E."/>
            <person name="Pelletier E."/>
            <person name="Niang G."/>
            <person name="Scheremetjew M."/>
            <person name="Finn R."/>
            <person name="Kale V."/>
            <person name="Holt S."/>
            <person name="Cochrane G."/>
            <person name="Meng A."/>
            <person name="Brown T."/>
            <person name="Cohen L."/>
        </authorList>
    </citation>
    <scope>NUCLEOTIDE SEQUENCE</scope>
    <source>
        <strain evidence="7">SoJaBio B1-5/56/2</strain>
    </source>
</reference>
<dbReference type="SUPFAM" id="SSF48366">
    <property type="entry name" value="Ras GEF"/>
    <property type="match status" value="1"/>
</dbReference>
<dbReference type="Gene3D" id="1.10.840.10">
    <property type="entry name" value="Ras guanine-nucleotide exchange factors catalytic domain"/>
    <property type="match status" value="1"/>
</dbReference>
<name>A0A7S4KE15_9EUKA</name>
<dbReference type="CDD" id="cd00155">
    <property type="entry name" value="RasGEF"/>
    <property type="match status" value="1"/>
</dbReference>
<dbReference type="InterPro" id="IPR023578">
    <property type="entry name" value="Ras_GEF_dom_sf"/>
</dbReference>
<dbReference type="InterPro" id="IPR036964">
    <property type="entry name" value="RASGEF_cat_dom_sf"/>
</dbReference>
<evidence type="ECO:0000256" key="2">
    <source>
        <dbReference type="PROSITE-ProRule" id="PRU00168"/>
    </source>
</evidence>
<dbReference type="PANTHER" id="PTHR23113">
    <property type="entry name" value="GUANINE NUCLEOTIDE EXCHANGE FACTOR"/>
    <property type="match status" value="1"/>
</dbReference>
<dbReference type="InterPro" id="IPR001895">
    <property type="entry name" value="RASGEF_cat_dom"/>
</dbReference>
<dbReference type="InterPro" id="IPR008937">
    <property type="entry name" value="Ras-like_GEF"/>
</dbReference>
<dbReference type="EMBL" id="HBKR01008502">
    <property type="protein sequence ID" value="CAE2292041.1"/>
    <property type="molecule type" value="Transcribed_RNA"/>
</dbReference>
<accession>A0A7S4KE15</accession>
<feature type="coiled-coil region" evidence="3">
    <location>
        <begin position="469"/>
        <end position="496"/>
    </location>
</feature>
<dbReference type="Pfam" id="PF00618">
    <property type="entry name" value="RasGEF_N"/>
    <property type="match status" value="1"/>
</dbReference>
<feature type="domain" description="N-terminal Ras-GEF" evidence="6">
    <location>
        <begin position="80"/>
        <end position="199"/>
    </location>
</feature>
<sequence length="500" mass="57952">MEDPEQKQEKNKKDRKLGKKMGPGSRLVNEDKKKKLGRTKSTSFKFDADRKEKRGSKIDLRRKPSSSDVSTELPEEKEKEGDPLAYCDTSDIIAALTSDDNVDLDLRSAFFMTYTTFSNPMEIIEHLNNRLNEKVGDQQLAIRRLRVVAVVKHWLEEDYMYLMEKDDVVHALTELNKTIGAKQENVGKSLMTALESKKALYEKEKENVRKQKELIFDPNLGEFDLSWQKFDPKLVSLSLTYYEFFLYEQVKASDFIHWNKKTKEVMCKDIQAMIHLSNRVSAWVTTVLVQRTKLTDRVTLLVKFIDLADELLKLNNFSSLMAVIAGVNNSSFRRMKKTWGQLPAEDLKRFEKVEEIMSHNLCFANYRAYIRNCAPPCIPYVGVYLTDLTFIDEGNKDSNKEGKTNFGKRKMAAAVLNTIKLYQNTKYSEKHPLKKNNFVPNFLDIKLFDEEQCYKYSKMVEPKDTEVAMEQVIGELEKQEKEIAALKEKLAKLETDKAKN</sequence>
<evidence type="ECO:0000256" key="4">
    <source>
        <dbReference type="SAM" id="MobiDB-lite"/>
    </source>
</evidence>
<dbReference type="SMART" id="SM00147">
    <property type="entry name" value="RasGEF"/>
    <property type="match status" value="1"/>
</dbReference>
<evidence type="ECO:0000313" key="7">
    <source>
        <dbReference type="EMBL" id="CAE2292041.1"/>
    </source>
</evidence>
<keyword evidence="3" id="KW-0175">Coiled coil</keyword>
<evidence type="ECO:0008006" key="8">
    <source>
        <dbReference type="Google" id="ProtNLM"/>
    </source>
</evidence>
<dbReference type="PANTHER" id="PTHR23113:SF363">
    <property type="entry name" value="PROTEIN SON OF SEVENLESS"/>
    <property type="match status" value="1"/>
</dbReference>
<dbReference type="GO" id="GO:0005886">
    <property type="term" value="C:plasma membrane"/>
    <property type="evidence" value="ECO:0007669"/>
    <property type="project" value="TreeGrafter"/>
</dbReference>
<dbReference type="InterPro" id="IPR000651">
    <property type="entry name" value="Ras-like_Gua-exchang_fac_N"/>
</dbReference>
<evidence type="ECO:0000259" key="6">
    <source>
        <dbReference type="PROSITE" id="PS50212"/>
    </source>
</evidence>
<feature type="region of interest" description="Disordered" evidence="4">
    <location>
        <begin position="1"/>
        <end position="82"/>
    </location>
</feature>
<evidence type="ECO:0000256" key="3">
    <source>
        <dbReference type="SAM" id="Coils"/>
    </source>
</evidence>
<dbReference type="GO" id="GO:0007265">
    <property type="term" value="P:Ras protein signal transduction"/>
    <property type="evidence" value="ECO:0007669"/>
    <property type="project" value="TreeGrafter"/>
</dbReference>
<dbReference type="GO" id="GO:0005085">
    <property type="term" value="F:guanyl-nucleotide exchange factor activity"/>
    <property type="evidence" value="ECO:0007669"/>
    <property type="project" value="UniProtKB-KW"/>
</dbReference>
<dbReference type="AlphaFoldDB" id="A0A7S4KE15"/>
<evidence type="ECO:0000259" key="5">
    <source>
        <dbReference type="PROSITE" id="PS50009"/>
    </source>
</evidence>
<organism evidence="7">
    <name type="scientific">Paramoeba aestuarina</name>
    <dbReference type="NCBI Taxonomy" id="180227"/>
    <lineage>
        <taxon>Eukaryota</taxon>
        <taxon>Amoebozoa</taxon>
        <taxon>Discosea</taxon>
        <taxon>Flabellinia</taxon>
        <taxon>Dactylopodida</taxon>
        <taxon>Paramoebidae</taxon>
        <taxon>Paramoeba</taxon>
    </lineage>
</organism>
<feature type="compositionally biased region" description="Basic and acidic residues" evidence="4">
    <location>
        <begin position="1"/>
        <end position="12"/>
    </location>
</feature>
<keyword evidence="1 2" id="KW-0344">Guanine-nucleotide releasing factor</keyword>
<feature type="domain" description="Ras-GEF" evidence="5">
    <location>
        <begin position="231"/>
        <end position="463"/>
    </location>
</feature>
<dbReference type="PROSITE" id="PS50212">
    <property type="entry name" value="RASGEF_NTER"/>
    <property type="match status" value="1"/>
</dbReference>
<dbReference type="PROSITE" id="PS50009">
    <property type="entry name" value="RASGEF_CAT"/>
    <property type="match status" value="1"/>
</dbReference>